<organism evidence="1 2">
    <name type="scientific">Pistacia integerrima</name>
    <dbReference type="NCBI Taxonomy" id="434235"/>
    <lineage>
        <taxon>Eukaryota</taxon>
        <taxon>Viridiplantae</taxon>
        <taxon>Streptophyta</taxon>
        <taxon>Embryophyta</taxon>
        <taxon>Tracheophyta</taxon>
        <taxon>Spermatophyta</taxon>
        <taxon>Magnoliopsida</taxon>
        <taxon>eudicotyledons</taxon>
        <taxon>Gunneridae</taxon>
        <taxon>Pentapetalae</taxon>
        <taxon>rosids</taxon>
        <taxon>malvids</taxon>
        <taxon>Sapindales</taxon>
        <taxon>Anacardiaceae</taxon>
        <taxon>Pistacia</taxon>
    </lineage>
</organism>
<dbReference type="EMBL" id="CM047742">
    <property type="protein sequence ID" value="KAJ0035049.1"/>
    <property type="molecule type" value="Genomic_DNA"/>
</dbReference>
<reference evidence="2" key="1">
    <citation type="journal article" date="2023" name="G3 (Bethesda)">
        <title>Genome assembly and association tests identify interacting loci associated with vigor, precocity, and sex in interspecific pistachio rootstocks.</title>
        <authorList>
            <person name="Palmer W."/>
            <person name="Jacygrad E."/>
            <person name="Sagayaradj S."/>
            <person name="Cavanaugh K."/>
            <person name="Han R."/>
            <person name="Bertier L."/>
            <person name="Beede B."/>
            <person name="Kafkas S."/>
            <person name="Golino D."/>
            <person name="Preece J."/>
            <person name="Michelmore R."/>
        </authorList>
    </citation>
    <scope>NUCLEOTIDE SEQUENCE [LARGE SCALE GENOMIC DNA]</scope>
</reference>
<dbReference type="Proteomes" id="UP001163603">
    <property type="component" value="Chromosome 7"/>
</dbReference>
<accession>A0ACC0YGF8</accession>
<comment type="caution">
    <text evidence="1">The sequence shown here is derived from an EMBL/GenBank/DDBJ whole genome shotgun (WGS) entry which is preliminary data.</text>
</comment>
<keyword evidence="2" id="KW-1185">Reference proteome</keyword>
<evidence type="ECO:0000313" key="1">
    <source>
        <dbReference type="EMBL" id="KAJ0035049.1"/>
    </source>
</evidence>
<name>A0ACC0YGF8_9ROSI</name>
<sequence>MSNTTVCAISSNLMRKAIPLCPSTPKTPLILSLSSAAMPHKYGITTRLLGNARNKLRLSVANVAASATPEFPGKTPAEFPSKDLDYQPSPFPSEIPRIPDTEIDPIPPEINTIPGPDYPVPPSPSPHTPPDNPLPPPGTPRPPPPDKLPPDPPPDIIPPPSTPPNIDPPPTMPPDILPPGGPFGPAVL</sequence>
<evidence type="ECO:0000313" key="2">
    <source>
        <dbReference type="Proteomes" id="UP001163603"/>
    </source>
</evidence>
<gene>
    <name evidence="1" type="ORF">Pint_24718</name>
</gene>
<proteinExistence type="predicted"/>
<protein>
    <submittedName>
        <fullName evidence="1">Uncharacterized protein</fullName>
    </submittedName>
</protein>